<reference evidence="8 9" key="1">
    <citation type="submission" date="2016-07" db="EMBL/GenBank/DDBJ databases">
        <title>Pervasive Adenine N6-methylation of Active Genes in Fungi.</title>
        <authorList>
            <consortium name="DOE Joint Genome Institute"/>
            <person name="Mondo S.J."/>
            <person name="Dannebaum R.O."/>
            <person name="Kuo R.C."/>
            <person name="Labutti K."/>
            <person name="Haridas S."/>
            <person name="Kuo A."/>
            <person name="Salamov A."/>
            <person name="Ahrendt S.R."/>
            <person name="Lipzen A."/>
            <person name="Sullivan W."/>
            <person name="Andreopoulos W.B."/>
            <person name="Clum A."/>
            <person name="Lindquist E."/>
            <person name="Daum C."/>
            <person name="Ramamoorthy G.K."/>
            <person name="Gryganskyi A."/>
            <person name="Culley D."/>
            <person name="Magnuson J.K."/>
            <person name="James T.Y."/>
            <person name="O'Malley M.A."/>
            <person name="Stajich J.E."/>
            <person name="Spatafora J.W."/>
            <person name="Visel A."/>
            <person name="Grigoriev I.V."/>
        </authorList>
    </citation>
    <scope>NUCLEOTIDE SEQUENCE [LARGE SCALE GENOMIC DNA]</scope>
    <source>
        <strain evidence="8 9">NRRL 3301</strain>
    </source>
</reference>
<evidence type="ECO:0000256" key="5">
    <source>
        <dbReference type="PROSITE-ProRule" id="PRU00708"/>
    </source>
</evidence>
<dbReference type="EMBL" id="MCGT01000008">
    <property type="protein sequence ID" value="ORX57594.1"/>
    <property type="molecule type" value="Genomic_DNA"/>
</dbReference>
<name>A0A1X2GN78_9FUNG</name>
<evidence type="ECO:0000313" key="9">
    <source>
        <dbReference type="Proteomes" id="UP000242146"/>
    </source>
</evidence>
<dbReference type="Proteomes" id="UP000242146">
    <property type="component" value="Unassembled WGS sequence"/>
</dbReference>
<dbReference type="AlphaFoldDB" id="A0A1X2GN78"/>
<feature type="repeat" description="PPR" evidence="5">
    <location>
        <begin position="281"/>
        <end position="315"/>
    </location>
</feature>
<dbReference type="NCBIfam" id="TIGR00756">
    <property type="entry name" value="PPR"/>
    <property type="match status" value="5"/>
</dbReference>
<accession>A0A1X2GN78</accession>
<keyword evidence="9" id="KW-1185">Reference proteome</keyword>
<evidence type="ECO:0000313" key="8">
    <source>
        <dbReference type="EMBL" id="ORX57594.1"/>
    </source>
</evidence>
<feature type="repeat" description="PPR" evidence="5">
    <location>
        <begin position="521"/>
        <end position="555"/>
    </location>
</feature>
<dbReference type="PANTHER" id="PTHR47447:SF17">
    <property type="entry name" value="OS12G0638900 PROTEIN"/>
    <property type="match status" value="1"/>
</dbReference>
<dbReference type="Pfam" id="PF12854">
    <property type="entry name" value="PPR_1"/>
    <property type="match status" value="1"/>
</dbReference>
<gene>
    <name evidence="8" type="ORF">DM01DRAFT_1334190</name>
</gene>
<feature type="repeat" description="PPR" evidence="5">
    <location>
        <begin position="246"/>
        <end position="280"/>
    </location>
</feature>
<dbReference type="InterPro" id="IPR002885">
    <property type="entry name" value="PPR_rpt"/>
</dbReference>
<dbReference type="Pfam" id="PF13041">
    <property type="entry name" value="PPR_2"/>
    <property type="match status" value="3"/>
</dbReference>
<evidence type="ECO:0000256" key="7">
    <source>
        <dbReference type="SAM" id="SignalP"/>
    </source>
</evidence>
<proteinExistence type="inferred from homology"/>
<feature type="chain" id="PRO_5012755683" description="Pentacotripeptide-repeat region of PRORP domain-containing protein" evidence="7">
    <location>
        <begin position="25"/>
        <end position="573"/>
    </location>
</feature>
<sequence length="573" mass="64973">MQHLHHSQSLVVIVLRAIVSRPSAVPLVCRSQPLTSAWQSPFANRGYTTTTALTSPASYQGKPYKSNRPRTTAKSVNATATKSPGSKSAKSHTTESSAQSSTPPPRKKGAESMIMLSNNSFKHLILQARATTKRPLHPLKKSDRLPNRKRRPKPEPKSLRYNPDAEQRQAARKPRTLEEFNRRIHIIANNNQHTKATKLLYAAIARKKTPSIHSFTTIISGCCRNGQMQRANKWVSRLEAFNLKPDVHIYTSLMDGYMREGAYDKAEAVFRSMISARIQPTLVTYNVLMHHSMERLDIEAAVSFFTKLRDAGLKPDVYSYAILIHGLGDANLVDEAWRIYESMKKENIAVDQHIANCLMSMHVAQRDNGYALQLFDRFFASNALALTPHTGSIVINALLGQTSLANVLAYYARFTTQSRQSHPLPLPDNQPSLQVTDTFTFDRLMHHTKPSVYIYTVFMRAFLRHNAFDMVTQAYQDMLHQGIKPTSYTFNTLMLATAFEPNPESCEQMLQELISHNAPVNVASYTIVMRAWAKANQWPQVKRVYEEMKHQGIQPNKETLKVLRWAKERSKQA</sequence>
<evidence type="ECO:0008006" key="10">
    <source>
        <dbReference type="Google" id="ProtNLM"/>
    </source>
</evidence>
<feature type="compositionally biased region" description="Basic and acidic residues" evidence="6">
    <location>
        <begin position="153"/>
        <end position="177"/>
    </location>
</feature>
<feature type="repeat" description="PPR" evidence="5">
    <location>
        <begin position="211"/>
        <end position="245"/>
    </location>
</feature>
<evidence type="ECO:0000256" key="4">
    <source>
        <dbReference type="ARBA" id="ARBA00044511"/>
    </source>
</evidence>
<feature type="region of interest" description="Disordered" evidence="6">
    <location>
        <begin position="129"/>
        <end position="177"/>
    </location>
</feature>
<feature type="compositionally biased region" description="Polar residues" evidence="6">
    <location>
        <begin position="69"/>
        <end position="88"/>
    </location>
</feature>
<comment type="caution">
    <text evidence="8">The sequence shown here is derived from an EMBL/GenBank/DDBJ whole genome shotgun (WGS) entry which is preliminary data.</text>
</comment>
<dbReference type="SUPFAM" id="SSF48452">
    <property type="entry name" value="TPR-like"/>
    <property type="match status" value="1"/>
</dbReference>
<organism evidence="8 9">
    <name type="scientific">Hesseltinella vesiculosa</name>
    <dbReference type="NCBI Taxonomy" id="101127"/>
    <lineage>
        <taxon>Eukaryota</taxon>
        <taxon>Fungi</taxon>
        <taxon>Fungi incertae sedis</taxon>
        <taxon>Mucoromycota</taxon>
        <taxon>Mucoromycotina</taxon>
        <taxon>Mucoromycetes</taxon>
        <taxon>Mucorales</taxon>
        <taxon>Cunninghamellaceae</taxon>
        <taxon>Hesseltinella</taxon>
    </lineage>
</organism>
<evidence type="ECO:0000256" key="1">
    <source>
        <dbReference type="ARBA" id="ARBA00006192"/>
    </source>
</evidence>
<evidence type="ECO:0000256" key="2">
    <source>
        <dbReference type="ARBA" id="ARBA00022737"/>
    </source>
</evidence>
<feature type="region of interest" description="Disordered" evidence="6">
    <location>
        <begin position="53"/>
        <end position="110"/>
    </location>
</feature>
<feature type="repeat" description="PPR" evidence="5">
    <location>
        <begin position="451"/>
        <end position="485"/>
    </location>
</feature>
<protein>
    <recommendedName>
        <fullName evidence="10">Pentacotripeptide-repeat region of PRORP domain-containing protein</fullName>
    </recommendedName>
</protein>
<feature type="signal peptide" evidence="7">
    <location>
        <begin position="1"/>
        <end position="24"/>
    </location>
</feature>
<comment type="similarity">
    <text evidence="1">Belongs to the CCM1 family.</text>
</comment>
<dbReference type="Gene3D" id="1.25.40.10">
    <property type="entry name" value="Tetratricopeptide repeat domain"/>
    <property type="match status" value="3"/>
</dbReference>
<evidence type="ECO:0000256" key="6">
    <source>
        <dbReference type="SAM" id="MobiDB-lite"/>
    </source>
</evidence>
<keyword evidence="2" id="KW-0677">Repeat</keyword>
<comment type="function">
    <text evidence="3">Regulates mitochondrial small subunit maturation by controlling 15S rRNA 5'-end processing. Localizes to the 5' precursor of the 15S rRNA in a position that is subsequently occupied by mS47 in the mature yeast mtSSU. Uses structure and sequence-specific RNA recognition, binding to a single-stranded region of the precursor and specifically recognizing bases -6 to -1. The exchange of Ccm1 for mS47 is coupled to the irreversible removal of precursor rRNA that is accompanied by conformational changes of the mitoribosomal proteins uS5m and mS26. These conformational changes signal completion of 5'-end rRNA processing through protection of the mature 5'-end of the 15S rRNA and stabilization of mS47. The removal of the 5' precursor together with the dissociation of Ccm1 may be catalyzed by the 5'-3' exoribonuclease Pet127. Involved in the specific removal of group I introns in mitochondrial encoded transcripts.</text>
</comment>
<feature type="repeat" description="PPR" evidence="5">
    <location>
        <begin position="316"/>
        <end position="350"/>
    </location>
</feature>
<dbReference type="OrthoDB" id="185373at2759"/>
<evidence type="ECO:0000256" key="3">
    <source>
        <dbReference type="ARBA" id="ARBA00044493"/>
    </source>
</evidence>
<dbReference type="PROSITE" id="PS51375">
    <property type="entry name" value="PPR"/>
    <property type="match status" value="6"/>
</dbReference>
<dbReference type="Pfam" id="PF01535">
    <property type="entry name" value="PPR"/>
    <property type="match status" value="1"/>
</dbReference>
<dbReference type="InterPro" id="IPR011990">
    <property type="entry name" value="TPR-like_helical_dom_sf"/>
</dbReference>
<dbReference type="STRING" id="101127.A0A1X2GN78"/>
<comment type="subunit">
    <text evidence="4">Binds to mitochondrial small subunit 15S rRNA.</text>
</comment>
<dbReference type="PANTHER" id="PTHR47447">
    <property type="entry name" value="OS03G0856100 PROTEIN"/>
    <property type="match status" value="1"/>
</dbReference>
<keyword evidence="7" id="KW-0732">Signal</keyword>